<organism evidence="1 2">
    <name type="scientific">Candidatus Acidianus copahuensis</name>
    <dbReference type="NCBI Taxonomy" id="1160895"/>
    <lineage>
        <taxon>Archaea</taxon>
        <taxon>Thermoproteota</taxon>
        <taxon>Thermoprotei</taxon>
        <taxon>Sulfolobales</taxon>
        <taxon>Sulfolobaceae</taxon>
        <taxon>Acidianus</taxon>
    </lineage>
</organism>
<sequence length="145" mass="16793">MSLFNKGEKKIYHVDHLPEEMKIAIKTIIDSTLPEVAKSYGLNYAYPRVGEPIFIPFGRLDGKFKDTQKAYSKILEEVEKAKEIGISKYQEWYAKAKFYDHYRITFYSTVDKNKGMMIGIGANPLLAIPDERILKISQYIEGKKF</sequence>
<dbReference type="STRING" id="1160895.CM19_11170"/>
<dbReference type="AlphaFoldDB" id="A0A031LKU5"/>
<comment type="caution">
    <text evidence="1">The sequence shown here is derived from an EMBL/GenBank/DDBJ whole genome shotgun (WGS) entry which is preliminary data.</text>
</comment>
<evidence type="ECO:0000313" key="2">
    <source>
        <dbReference type="Proteomes" id="UP000024332"/>
    </source>
</evidence>
<dbReference type="OrthoDB" id="33875at2157"/>
<protein>
    <submittedName>
        <fullName evidence="1">Uncharacterized protein</fullName>
    </submittedName>
</protein>
<keyword evidence="2" id="KW-1185">Reference proteome</keyword>
<reference evidence="1 2" key="1">
    <citation type="submission" date="2014-03" db="EMBL/GenBank/DDBJ databases">
        <title>Draft genome sequence of the novel thermoacidophilic archaea Acidianus copahuensis ALE1 strain, isolated from Copahue volcanic area in Neuquen Argentina.</title>
        <authorList>
            <person name="Urbieta M.S."/>
            <person name="Rascovan N."/>
            <person name="Castro C."/>
            <person name="Revale S."/>
            <person name="Giaveno M.A."/>
            <person name="Vazquez M.P."/>
            <person name="Donati E.R."/>
        </authorList>
    </citation>
    <scope>NUCLEOTIDE SEQUENCE [LARGE SCALE GENOMIC DNA]</scope>
    <source>
        <strain evidence="1 2">ALE1</strain>
    </source>
</reference>
<gene>
    <name evidence="1" type="ORF">CM19_11170</name>
</gene>
<dbReference type="EMBL" id="JFZT01000057">
    <property type="protein sequence ID" value="EZQ02120.1"/>
    <property type="molecule type" value="Genomic_DNA"/>
</dbReference>
<dbReference type="RefSeq" id="WP_052349538.1">
    <property type="nucleotide sequence ID" value="NZ_JFZT01000057.1"/>
</dbReference>
<proteinExistence type="predicted"/>
<dbReference type="Proteomes" id="UP000024332">
    <property type="component" value="Unassembled WGS sequence"/>
</dbReference>
<evidence type="ECO:0000313" key="1">
    <source>
        <dbReference type="EMBL" id="EZQ02120.1"/>
    </source>
</evidence>
<name>A0A031LKU5_9CREN</name>
<accession>A0A031LKU5</accession>